<keyword evidence="3" id="KW-1185">Reference proteome</keyword>
<evidence type="ECO:0000313" key="2">
    <source>
        <dbReference type="EMBL" id="CAE6925083.1"/>
    </source>
</evidence>
<feature type="region of interest" description="Disordered" evidence="1">
    <location>
        <begin position="1"/>
        <end position="49"/>
    </location>
</feature>
<name>A0A9N8N5B8_9BURK</name>
<dbReference type="EMBL" id="CAJNAS010000013">
    <property type="protein sequence ID" value="CAE6925083.1"/>
    <property type="molecule type" value="Genomic_DNA"/>
</dbReference>
<reference evidence="2" key="1">
    <citation type="submission" date="2021-02" db="EMBL/GenBank/DDBJ databases">
        <authorList>
            <person name="Vanwijnsberghe S."/>
        </authorList>
    </citation>
    <scope>NUCLEOTIDE SEQUENCE</scope>
    <source>
        <strain evidence="2">R-70211</strain>
    </source>
</reference>
<organism evidence="2 3">
    <name type="scientific">Paraburkholderia domus</name>
    <dbReference type="NCBI Taxonomy" id="2793075"/>
    <lineage>
        <taxon>Bacteria</taxon>
        <taxon>Pseudomonadati</taxon>
        <taxon>Pseudomonadota</taxon>
        <taxon>Betaproteobacteria</taxon>
        <taxon>Burkholderiales</taxon>
        <taxon>Burkholderiaceae</taxon>
        <taxon>Paraburkholderia</taxon>
    </lineage>
</organism>
<gene>
    <name evidence="2" type="ORF">R70211_04731</name>
</gene>
<evidence type="ECO:0000313" key="3">
    <source>
        <dbReference type="Proteomes" id="UP000675121"/>
    </source>
</evidence>
<dbReference type="AlphaFoldDB" id="A0A9N8N5B8"/>
<dbReference type="Proteomes" id="UP000675121">
    <property type="component" value="Unassembled WGS sequence"/>
</dbReference>
<sequence length="49" mass="5016">MRGAGDDATAYNGSRQPSGSASSIVHRIRQATRADGAAALQSDSRRANG</sequence>
<comment type="caution">
    <text evidence="2">The sequence shown here is derived from an EMBL/GenBank/DDBJ whole genome shotgun (WGS) entry which is preliminary data.</text>
</comment>
<protein>
    <submittedName>
        <fullName evidence="2">Uncharacterized protein</fullName>
    </submittedName>
</protein>
<accession>A0A9N8N5B8</accession>
<feature type="compositionally biased region" description="Polar residues" evidence="1">
    <location>
        <begin position="11"/>
        <end position="23"/>
    </location>
</feature>
<evidence type="ECO:0000256" key="1">
    <source>
        <dbReference type="SAM" id="MobiDB-lite"/>
    </source>
</evidence>
<proteinExistence type="predicted"/>